<gene>
    <name evidence="1" type="ORF">LCGC14_0193610</name>
</gene>
<dbReference type="Pfam" id="PF06167">
    <property type="entry name" value="Peptidase_M90"/>
    <property type="match status" value="1"/>
</dbReference>
<dbReference type="InterPro" id="IPR010384">
    <property type="entry name" value="MtfA_fam"/>
</dbReference>
<evidence type="ECO:0000313" key="1">
    <source>
        <dbReference type="EMBL" id="KKN93864.1"/>
    </source>
</evidence>
<dbReference type="CDD" id="cd20169">
    <property type="entry name" value="Peptidase_M90_mtfA"/>
    <property type="match status" value="1"/>
</dbReference>
<reference evidence="1" key="1">
    <citation type="journal article" date="2015" name="Nature">
        <title>Complex archaea that bridge the gap between prokaryotes and eukaryotes.</title>
        <authorList>
            <person name="Spang A."/>
            <person name="Saw J.H."/>
            <person name="Jorgensen S.L."/>
            <person name="Zaremba-Niedzwiedzka K."/>
            <person name="Martijn J."/>
            <person name="Lind A.E."/>
            <person name="van Eijk R."/>
            <person name="Schleper C."/>
            <person name="Guy L."/>
            <person name="Ettema T.J."/>
        </authorList>
    </citation>
    <scope>NUCLEOTIDE SEQUENCE</scope>
</reference>
<protein>
    <recommendedName>
        <fullName evidence="2">Protein MtfA</fullName>
    </recommendedName>
</protein>
<dbReference type="InterPro" id="IPR024079">
    <property type="entry name" value="MetalloPept_cat_dom_sf"/>
</dbReference>
<organism evidence="1">
    <name type="scientific">marine sediment metagenome</name>
    <dbReference type="NCBI Taxonomy" id="412755"/>
    <lineage>
        <taxon>unclassified sequences</taxon>
        <taxon>metagenomes</taxon>
        <taxon>ecological metagenomes</taxon>
    </lineage>
</organism>
<dbReference type="GO" id="GO:0005829">
    <property type="term" value="C:cytosol"/>
    <property type="evidence" value="ECO:0007669"/>
    <property type="project" value="TreeGrafter"/>
</dbReference>
<dbReference type="Gene3D" id="3.40.390.10">
    <property type="entry name" value="Collagenase (Catalytic Domain)"/>
    <property type="match status" value="1"/>
</dbReference>
<comment type="caution">
    <text evidence="1">The sequence shown here is derived from an EMBL/GenBank/DDBJ whole genome shotgun (WGS) entry which is preliminary data.</text>
</comment>
<name>A0A0F9UQC9_9ZZZZ</name>
<dbReference type="InterPro" id="IPR042252">
    <property type="entry name" value="MtfA_N"/>
</dbReference>
<sequence length="264" mass="30065">MIHRWFDRFTAQTLPATEWRAAQARVALLATLNETDAERLGQRAWHFLNHKRITLHADLRDTPFDLAAQMVLAGQACLLTLGWTEAEHLEAFTNVHEILILPDGFSRQMEEVDETGVVHLYSNTLAGETSYQGPVILSFTDLMKSGGFNGYNVLIHELAHKLDMGNSIDTDGFPPLPREISPSEWHRVFSGVWNDLTNRLRRGEVTPIDDYAASHPGECYAVCCELFFSDPVTLNDAYPELYDLLCRYFNQQPLKRFTDKESPH</sequence>
<dbReference type="PANTHER" id="PTHR30164">
    <property type="entry name" value="MTFA PEPTIDASE"/>
    <property type="match status" value="1"/>
</dbReference>
<accession>A0A0F9UQC9</accession>
<dbReference type="AlphaFoldDB" id="A0A0F9UQC9"/>
<dbReference type="Gene3D" id="1.10.472.150">
    <property type="entry name" value="Glucose-regulated metallo-peptidase M90, N-terminal domain"/>
    <property type="match status" value="1"/>
</dbReference>
<dbReference type="GO" id="GO:0008237">
    <property type="term" value="F:metallopeptidase activity"/>
    <property type="evidence" value="ECO:0007669"/>
    <property type="project" value="InterPro"/>
</dbReference>
<evidence type="ECO:0008006" key="2">
    <source>
        <dbReference type="Google" id="ProtNLM"/>
    </source>
</evidence>
<proteinExistence type="predicted"/>
<dbReference type="SUPFAM" id="SSF55486">
    <property type="entry name" value="Metalloproteases ('zincins'), catalytic domain"/>
    <property type="match status" value="1"/>
</dbReference>
<dbReference type="GO" id="GO:0004177">
    <property type="term" value="F:aminopeptidase activity"/>
    <property type="evidence" value="ECO:0007669"/>
    <property type="project" value="TreeGrafter"/>
</dbReference>
<dbReference type="EMBL" id="LAZR01000083">
    <property type="protein sequence ID" value="KKN93864.1"/>
    <property type="molecule type" value="Genomic_DNA"/>
</dbReference>
<dbReference type="PANTHER" id="PTHR30164:SF2">
    <property type="entry name" value="PROTEIN MTFA"/>
    <property type="match status" value="1"/>
</dbReference>